<name>A0A426XR17_ENSVE</name>
<sequence length="71" mass="7233">MFPLWFPNSGIRAKGLAPVGVGSTRRGGANLQGRLQELAPVHPQGQRRLSQGGLPVGKVAAYATAVAAVAG</sequence>
<dbReference type="Proteomes" id="UP000287651">
    <property type="component" value="Unassembled WGS sequence"/>
</dbReference>
<dbReference type="EMBL" id="AMZH03018200">
    <property type="protein sequence ID" value="RRT41914.1"/>
    <property type="molecule type" value="Genomic_DNA"/>
</dbReference>
<protein>
    <submittedName>
        <fullName evidence="1">Uncharacterized protein</fullName>
    </submittedName>
</protein>
<evidence type="ECO:0000313" key="2">
    <source>
        <dbReference type="Proteomes" id="UP000287651"/>
    </source>
</evidence>
<proteinExistence type="predicted"/>
<reference evidence="1 2" key="1">
    <citation type="journal article" date="2014" name="Agronomy (Basel)">
        <title>A Draft Genome Sequence for Ensete ventricosum, the Drought-Tolerant Tree Against Hunger.</title>
        <authorList>
            <person name="Harrison J."/>
            <person name="Moore K.A."/>
            <person name="Paszkiewicz K."/>
            <person name="Jones T."/>
            <person name="Grant M."/>
            <person name="Ambacheew D."/>
            <person name="Muzemil S."/>
            <person name="Studholme D.J."/>
        </authorList>
    </citation>
    <scope>NUCLEOTIDE SEQUENCE [LARGE SCALE GENOMIC DNA]</scope>
</reference>
<comment type="caution">
    <text evidence="1">The sequence shown here is derived from an EMBL/GenBank/DDBJ whole genome shotgun (WGS) entry which is preliminary data.</text>
</comment>
<accession>A0A426XR17</accession>
<evidence type="ECO:0000313" key="1">
    <source>
        <dbReference type="EMBL" id="RRT41914.1"/>
    </source>
</evidence>
<organism evidence="1 2">
    <name type="scientific">Ensete ventricosum</name>
    <name type="common">Abyssinian banana</name>
    <name type="synonym">Musa ensete</name>
    <dbReference type="NCBI Taxonomy" id="4639"/>
    <lineage>
        <taxon>Eukaryota</taxon>
        <taxon>Viridiplantae</taxon>
        <taxon>Streptophyta</taxon>
        <taxon>Embryophyta</taxon>
        <taxon>Tracheophyta</taxon>
        <taxon>Spermatophyta</taxon>
        <taxon>Magnoliopsida</taxon>
        <taxon>Liliopsida</taxon>
        <taxon>Zingiberales</taxon>
        <taxon>Musaceae</taxon>
        <taxon>Ensete</taxon>
    </lineage>
</organism>
<gene>
    <name evidence="1" type="ORF">B296_00044117</name>
</gene>
<dbReference type="AlphaFoldDB" id="A0A426XR17"/>